<name>A0ABQ9AEM1_9ROSI</name>
<organism evidence="1 2">
    <name type="scientific">Salix suchowensis</name>
    <dbReference type="NCBI Taxonomy" id="1278906"/>
    <lineage>
        <taxon>Eukaryota</taxon>
        <taxon>Viridiplantae</taxon>
        <taxon>Streptophyta</taxon>
        <taxon>Embryophyta</taxon>
        <taxon>Tracheophyta</taxon>
        <taxon>Spermatophyta</taxon>
        <taxon>Magnoliopsida</taxon>
        <taxon>eudicotyledons</taxon>
        <taxon>Gunneridae</taxon>
        <taxon>Pentapetalae</taxon>
        <taxon>rosids</taxon>
        <taxon>fabids</taxon>
        <taxon>Malpighiales</taxon>
        <taxon>Salicaceae</taxon>
        <taxon>Saliceae</taxon>
        <taxon>Salix</taxon>
    </lineage>
</organism>
<evidence type="ECO:0000313" key="2">
    <source>
        <dbReference type="Proteomes" id="UP001141253"/>
    </source>
</evidence>
<accession>A0ABQ9AEM1</accession>
<reference evidence="1" key="1">
    <citation type="submission" date="2022-10" db="EMBL/GenBank/DDBJ databases">
        <authorList>
            <person name="Hyden B.L."/>
            <person name="Feng K."/>
            <person name="Yates T."/>
            <person name="Jawdy S."/>
            <person name="Smart L.B."/>
            <person name="Muchero W."/>
        </authorList>
    </citation>
    <scope>NUCLEOTIDE SEQUENCE</scope>
    <source>
        <tissue evidence="1">Shoot tip</tissue>
    </source>
</reference>
<dbReference type="EMBL" id="JAPFFI010000021">
    <property type="protein sequence ID" value="KAJ6333691.1"/>
    <property type="molecule type" value="Genomic_DNA"/>
</dbReference>
<gene>
    <name evidence="1" type="ORF">OIU77_009544</name>
</gene>
<proteinExistence type="predicted"/>
<reference evidence="1" key="2">
    <citation type="journal article" date="2023" name="Int. J. Mol. Sci.">
        <title>De Novo Assembly and Annotation of 11 Diverse Shrub Willow (Salix) Genomes Reveals Novel Gene Organization in Sex-Linked Regions.</title>
        <authorList>
            <person name="Hyden B."/>
            <person name="Feng K."/>
            <person name="Yates T.B."/>
            <person name="Jawdy S."/>
            <person name="Cereghino C."/>
            <person name="Smart L.B."/>
            <person name="Muchero W."/>
        </authorList>
    </citation>
    <scope>NUCLEOTIDE SEQUENCE</scope>
    <source>
        <tissue evidence="1">Shoot tip</tissue>
    </source>
</reference>
<sequence length="153" mass="17126">MHGTGSPPHEIASFWLGHATMRSRICRIYTAGTIFCRGVRYTKHKSINCVIVLACRGIVETTICCDIGGQRREEEVSVVGVGTVGTEVSGVITFLGTDKANAYYKNMKKKRNRNYCSHFTNRGSEDELSFKRIWIYLPLRTGNSWCGPQSVTL</sequence>
<keyword evidence="2" id="KW-1185">Reference proteome</keyword>
<comment type="caution">
    <text evidence="1">The sequence shown here is derived from an EMBL/GenBank/DDBJ whole genome shotgun (WGS) entry which is preliminary data.</text>
</comment>
<evidence type="ECO:0000313" key="1">
    <source>
        <dbReference type="EMBL" id="KAJ6333691.1"/>
    </source>
</evidence>
<dbReference type="Proteomes" id="UP001141253">
    <property type="component" value="Chromosome 11"/>
</dbReference>
<protein>
    <submittedName>
        <fullName evidence="1">Uncharacterized protein</fullName>
    </submittedName>
</protein>